<gene>
    <name evidence="1" type="ORF">PsorP6_001688</name>
</gene>
<name>A0ACC0WU72_9STRA</name>
<evidence type="ECO:0000313" key="1">
    <source>
        <dbReference type="EMBL" id="KAI9922245.1"/>
    </source>
</evidence>
<comment type="caution">
    <text evidence="1">The sequence shown here is derived from an EMBL/GenBank/DDBJ whole genome shotgun (WGS) entry which is preliminary data.</text>
</comment>
<dbReference type="EMBL" id="CM047580">
    <property type="protein sequence ID" value="KAI9922245.1"/>
    <property type="molecule type" value="Genomic_DNA"/>
</dbReference>
<organism evidence="1 2">
    <name type="scientific">Peronosclerospora sorghi</name>
    <dbReference type="NCBI Taxonomy" id="230839"/>
    <lineage>
        <taxon>Eukaryota</taxon>
        <taxon>Sar</taxon>
        <taxon>Stramenopiles</taxon>
        <taxon>Oomycota</taxon>
        <taxon>Peronosporomycetes</taxon>
        <taxon>Peronosporales</taxon>
        <taxon>Peronosporaceae</taxon>
        <taxon>Peronosclerospora</taxon>
    </lineage>
</organism>
<sequence>MIRVESGCSAAEAIVGAGRPQMSPRAGRRQGERNFATAGPKLSVKEKSVAKTDVLFKNSPSTLRQILDLPGTECLQDLRTDHLNFLIKNRRGVSPWSRPACERRDSRGRPHCQSSTGGRNFREAIYTNTPDPTLNLRDGFPFFRTVIEANHIERRADVLGCQLLTADEEKQILRLSKQPDIAQRLINSIEPYIYGHHQVKTALARALFGGKAKFINNSRVLCDLNVLIEGNPGTAKSQFLKSSKQTAPRASCVKDDSSAFLGGREPFVRKDLGPEFSTSESPPGMHPVQILNTAQRAQDAVCLFHIPQRSSLAVRSNKLHIASAQLFGTTASAAFYTNTPQATLSSLFTSLRYQFHHSYHRDRRLLRWRERFLELSKGVFAVVNGNNRILHRVRARVKNGRIVGVANPGNDWCYAFPP</sequence>
<keyword evidence="2" id="KW-1185">Reference proteome</keyword>
<evidence type="ECO:0000313" key="2">
    <source>
        <dbReference type="Proteomes" id="UP001163321"/>
    </source>
</evidence>
<dbReference type="Proteomes" id="UP001163321">
    <property type="component" value="Chromosome 1"/>
</dbReference>
<protein>
    <submittedName>
        <fullName evidence="1">Uncharacterized protein</fullName>
    </submittedName>
</protein>
<proteinExistence type="predicted"/>
<reference evidence="1 2" key="1">
    <citation type="journal article" date="2022" name="bioRxiv">
        <title>The genome of the oomycete Peronosclerospora sorghi, a cosmopolitan pathogen of maize and sorghum, is inflated with dispersed pseudogenes.</title>
        <authorList>
            <person name="Fletcher K."/>
            <person name="Martin F."/>
            <person name="Isakeit T."/>
            <person name="Cavanaugh K."/>
            <person name="Magill C."/>
            <person name="Michelmore R."/>
        </authorList>
    </citation>
    <scope>NUCLEOTIDE SEQUENCE [LARGE SCALE GENOMIC DNA]</scope>
    <source>
        <strain evidence="1">P6</strain>
    </source>
</reference>
<accession>A0ACC0WU72</accession>